<dbReference type="Proteomes" id="UP001595190">
    <property type="component" value="Unassembled WGS sequence"/>
</dbReference>
<protein>
    <submittedName>
        <fullName evidence="1">Uncharacterized protein</fullName>
    </submittedName>
</protein>
<organism evidence="1 2">
    <name type="scientific">Labrys neptuniae</name>
    <dbReference type="NCBI Taxonomy" id="376174"/>
    <lineage>
        <taxon>Bacteria</taxon>
        <taxon>Pseudomonadati</taxon>
        <taxon>Pseudomonadota</taxon>
        <taxon>Alphaproteobacteria</taxon>
        <taxon>Hyphomicrobiales</taxon>
        <taxon>Xanthobacteraceae</taxon>
        <taxon>Labrys</taxon>
    </lineage>
</organism>
<sequence length="154" mass="16880">MVQRARFGFRPSDGKPQFRIVLPGVDIDAATWAQIVFDADYAVTRLAYSGSVAYSGAQGRNFQTLLTWPDMGYIPFTLIAAYSANGYRYYQSDPPIGPYGPSWEGEAIMACTYMATYNDINSVDATVTRTSLQARSCFSFSGQLTYAVFGIPAG</sequence>
<reference evidence="1 2" key="1">
    <citation type="submission" date="2024-09" db="EMBL/GenBank/DDBJ databases">
        <title>Description of Labrys sedimenti sp. nov., isolated from a diclofenac-degrading enrichment culture, and genome-based reclassification of Labrys portucalensis as a later heterotypic synonym of Labrys neptuniae.</title>
        <authorList>
            <person name="Tancsics A."/>
            <person name="Csepanyi A."/>
        </authorList>
    </citation>
    <scope>NUCLEOTIDE SEQUENCE [LARGE SCALE GENOMIC DNA]</scope>
    <source>
        <strain evidence="1 2">LMG 23412</strain>
    </source>
</reference>
<evidence type="ECO:0000313" key="2">
    <source>
        <dbReference type="Proteomes" id="UP001595190"/>
    </source>
</evidence>
<dbReference type="RefSeq" id="WP_394308428.1">
    <property type="nucleotide sequence ID" value="NZ_JBHGPK010000001.1"/>
</dbReference>
<evidence type="ECO:0000313" key="1">
    <source>
        <dbReference type="EMBL" id="MFC2248551.1"/>
    </source>
</evidence>
<gene>
    <name evidence="1" type="ORF">ACETRX_02885</name>
</gene>
<name>A0ABV6Z8N0_9HYPH</name>
<accession>A0ABV6Z8N0</accession>
<comment type="caution">
    <text evidence="1">The sequence shown here is derived from an EMBL/GenBank/DDBJ whole genome shotgun (WGS) entry which is preliminary data.</text>
</comment>
<dbReference type="EMBL" id="JBHGPK010000001">
    <property type="protein sequence ID" value="MFC2248551.1"/>
    <property type="molecule type" value="Genomic_DNA"/>
</dbReference>
<proteinExistence type="predicted"/>